<proteinExistence type="predicted"/>
<name>A0A0C2N306_THEKT</name>
<reference evidence="1 2" key="1">
    <citation type="journal article" date="2014" name="Genome Biol. Evol.">
        <title>The genome of the myxosporean Thelohanellus kitauei shows adaptations to nutrient acquisition within its fish host.</title>
        <authorList>
            <person name="Yang Y."/>
            <person name="Xiong J."/>
            <person name="Zhou Z."/>
            <person name="Huo F."/>
            <person name="Miao W."/>
            <person name="Ran C."/>
            <person name="Liu Y."/>
            <person name="Zhang J."/>
            <person name="Feng J."/>
            <person name="Wang M."/>
            <person name="Wang M."/>
            <person name="Wang L."/>
            <person name="Yao B."/>
        </authorList>
    </citation>
    <scope>NUCLEOTIDE SEQUENCE [LARGE SCALE GENOMIC DNA]</scope>
    <source>
        <strain evidence="1">Wuqing</strain>
    </source>
</reference>
<dbReference type="Proteomes" id="UP000031668">
    <property type="component" value="Unassembled WGS sequence"/>
</dbReference>
<evidence type="ECO:0000313" key="2">
    <source>
        <dbReference type="Proteomes" id="UP000031668"/>
    </source>
</evidence>
<protein>
    <submittedName>
        <fullName evidence="1">Uncharacterized protein</fullName>
    </submittedName>
</protein>
<dbReference type="AlphaFoldDB" id="A0A0C2N306"/>
<keyword evidence="2" id="KW-1185">Reference proteome</keyword>
<gene>
    <name evidence="1" type="ORF">RF11_00020</name>
</gene>
<sequence length="142" mass="16674">MRDCEMGRYINCYREGKIRYFKANFQKDMETLKASLLELQQDYIKRYYTAFIKFTLTELVSAFESVDLSFQHENSNRLIKKLPIDGTGYEKLKAPLLDATDSTTLSDFFLEFQNNKYSSLKVLIDQNVFKPKDSFLEIVSES</sequence>
<comment type="caution">
    <text evidence="1">The sequence shown here is derived from an EMBL/GenBank/DDBJ whole genome shotgun (WGS) entry which is preliminary data.</text>
</comment>
<organism evidence="1 2">
    <name type="scientific">Thelohanellus kitauei</name>
    <name type="common">Myxosporean</name>
    <dbReference type="NCBI Taxonomy" id="669202"/>
    <lineage>
        <taxon>Eukaryota</taxon>
        <taxon>Metazoa</taxon>
        <taxon>Cnidaria</taxon>
        <taxon>Myxozoa</taxon>
        <taxon>Myxosporea</taxon>
        <taxon>Bivalvulida</taxon>
        <taxon>Platysporina</taxon>
        <taxon>Myxobolidae</taxon>
        <taxon>Thelohanellus</taxon>
    </lineage>
</organism>
<accession>A0A0C2N306</accession>
<dbReference type="EMBL" id="JWZT01000567">
    <property type="protein sequence ID" value="KII74036.1"/>
    <property type="molecule type" value="Genomic_DNA"/>
</dbReference>
<evidence type="ECO:0000313" key="1">
    <source>
        <dbReference type="EMBL" id="KII74036.1"/>
    </source>
</evidence>